<dbReference type="PROSITE" id="PS50297">
    <property type="entry name" value="ANK_REP_REGION"/>
    <property type="match status" value="1"/>
</dbReference>
<dbReference type="SUPFAM" id="SSF48403">
    <property type="entry name" value="Ankyrin repeat"/>
    <property type="match status" value="1"/>
</dbReference>
<keyword evidence="2 3" id="KW-0040">ANK repeat</keyword>
<protein>
    <submittedName>
        <fullName evidence="5">Protein phosphatase 1 regulatory subunit 27</fullName>
    </submittedName>
</protein>
<proteinExistence type="predicted"/>
<dbReference type="Pfam" id="PF12796">
    <property type="entry name" value="Ank_2"/>
    <property type="match status" value="1"/>
</dbReference>
<evidence type="ECO:0000256" key="2">
    <source>
        <dbReference type="ARBA" id="ARBA00023043"/>
    </source>
</evidence>
<organism evidence="4 5">
    <name type="scientific">Hydra vulgaris</name>
    <name type="common">Hydra</name>
    <name type="synonym">Hydra attenuata</name>
    <dbReference type="NCBI Taxonomy" id="6087"/>
    <lineage>
        <taxon>Eukaryota</taxon>
        <taxon>Metazoa</taxon>
        <taxon>Cnidaria</taxon>
        <taxon>Hydrozoa</taxon>
        <taxon>Hydroidolina</taxon>
        <taxon>Anthoathecata</taxon>
        <taxon>Aplanulata</taxon>
        <taxon>Hydridae</taxon>
        <taxon>Hydra</taxon>
    </lineage>
</organism>
<dbReference type="InterPro" id="IPR036770">
    <property type="entry name" value="Ankyrin_rpt-contain_sf"/>
</dbReference>
<evidence type="ECO:0000256" key="3">
    <source>
        <dbReference type="PROSITE-ProRule" id="PRU00023"/>
    </source>
</evidence>
<dbReference type="GeneID" id="124818652"/>
<dbReference type="RefSeq" id="XP_065651156.1">
    <property type="nucleotide sequence ID" value="XM_065795084.1"/>
</dbReference>
<name>A0ABM4BPV9_HYDVU</name>
<reference evidence="5" key="1">
    <citation type="submission" date="2025-08" db="UniProtKB">
        <authorList>
            <consortium name="RefSeq"/>
        </authorList>
    </citation>
    <scope>IDENTIFICATION</scope>
</reference>
<feature type="repeat" description="ANK" evidence="3">
    <location>
        <begin position="65"/>
        <end position="97"/>
    </location>
</feature>
<dbReference type="InterPro" id="IPR002110">
    <property type="entry name" value="Ankyrin_rpt"/>
</dbReference>
<evidence type="ECO:0000313" key="5">
    <source>
        <dbReference type="RefSeq" id="XP_065651156.1"/>
    </source>
</evidence>
<dbReference type="PROSITE" id="PS50088">
    <property type="entry name" value="ANK_REPEAT"/>
    <property type="match status" value="1"/>
</dbReference>
<gene>
    <name evidence="5" type="primary">LOC124818652</name>
</gene>
<dbReference type="PANTHER" id="PTHR24171:SF8">
    <property type="entry name" value="BRCA1-ASSOCIATED RING DOMAIN PROTEIN 1"/>
    <property type="match status" value="1"/>
</dbReference>
<dbReference type="SMART" id="SM00248">
    <property type="entry name" value="ANK"/>
    <property type="match status" value="2"/>
</dbReference>
<dbReference type="Gene3D" id="1.25.40.20">
    <property type="entry name" value="Ankyrin repeat-containing domain"/>
    <property type="match status" value="1"/>
</dbReference>
<keyword evidence="1" id="KW-0677">Repeat</keyword>
<dbReference type="Proteomes" id="UP001652625">
    <property type="component" value="Chromosome 04"/>
</dbReference>
<evidence type="ECO:0000256" key="1">
    <source>
        <dbReference type="ARBA" id="ARBA00022737"/>
    </source>
</evidence>
<dbReference type="PANTHER" id="PTHR24171">
    <property type="entry name" value="ANKYRIN REPEAT DOMAIN-CONTAINING PROTEIN 39-RELATED"/>
    <property type="match status" value="1"/>
</dbReference>
<sequence>MNRKLSQNILHTNDYNIRRKSLLEKTYSSVDNETKLINAVARGDLEDVKNILAMPNLSMNAIRKPGWSALHHACKNGNKEIVKLLLKNGADINLRSEDKLYPLEISTLGGHFELSMFLIENGAMLQSIVNGMPI</sequence>
<accession>A0ABM4BPV9</accession>
<keyword evidence="4" id="KW-1185">Reference proteome</keyword>
<evidence type="ECO:0000313" key="4">
    <source>
        <dbReference type="Proteomes" id="UP001652625"/>
    </source>
</evidence>